<dbReference type="Pfam" id="PF23585">
    <property type="entry name" value="DUF7137"/>
    <property type="match status" value="1"/>
</dbReference>
<organism evidence="4 5">
    <name type="scientific">Mycoemilia scoparia</name>
    <dbReference type="NCBI Taxonomy" id="417184"/>
    <lineage>
        <taxon>Eukaryota</taxon>
        <taxon>Fungi</taxon>
        <taxon>Fungi incertae sedis</taxon>
        <taxon>Zoopagomycota</taxon>
        <taxon>Kickxellomycotina</taxon>
        <taxon>Kickxellomycetes</taxon>
        <taxon>Kickxellales</taxon>
        <taxon>Kickxellaceae</taxon>
        <taxon>Mycoemilia</taxon>
    </lineage>
</organism>
<dbReference type="OrthoDB" id="2435509at2759"/>
<feature type="compositionally biased region" description="Low complexity" evidence="1">
    <location>
        <begin position="63"/>
        <end position="78"/>
    </location>
</feature>
<keyword evidence="5" id="KW-1185">Reference proteome</keyword>
<feature type="signal peptide" evidence="2">
    <location>
        <begin position="1"/>
        <end position="26"/>
    </location>
</feature>
<evidence type="ECO:0000313" key="5">
    <source>
        <dbReference type="Proteomes" id="UP001150538"/>
    </source>
</evidence>
<feature type="compositionally biased region" description="Basic and acidic residues" evidence="1">
    <location>
        <begin position="36"/>
        <end position="62"/>
    </location>
</feature>
<evidence type="ECO:0000259" key="3">
    <source>
        <dbReference type="Pfam" id="PF23585"/>
    </source>
</evidence>
<evidence type="ECO:0000313" key="4">
    <source>
        <dbReference type="EMBL" id="KAJ1918135.1"/>
    </source>
</evidence>
<dbReference type="AlphaFoldDB" id="A0A9W8A2C6"/>
<name>A0A9W8A2C6_9FUNG</name>
<feature type="chain" id="PRO_5040988522" description="DUF7137 domain-containing protein" evidence="2">
    <location>
        <begin position="27"/>
        <end position="259"/>
    </location>
</feature>
<proteinExistence type="predicted"/>
<dbReference type="Proteomes" id="UP001150538">
    <property type="component" value="Unassembled WGS sequence"/>
</dbReference>
<comment type="caution">
    <text evidence="4">The sequence shown here is derived from an EMBL/GenBank/DDBJ whole genome shotgun (WGS) entry which is preliminary data.</text>
</comment>
<keyword evidence="2" id="KW-0732">Signal</keyword>
<evidence type="ECO:0000256" key="1">
    <source>
        <dbReference type="SAM" id="MobiDB-lite"/>
    </source>
</evidence>
<gene>
    <name evidence="4" type="ORF">H4219_002775</name>
</gene>
<sequence length="259" mass="27753">MLLLSISVLITVLLLQLVLLNSWAAAQDSDSVPAPKSDDKGKDSGASKTKQEEPTATEDTKDSGSGSDDGNNDGNSDSSSDDGDDGDDDDEDGQPGMIQMVVPPSDVPSPQFEINSNVTLQWKFSSDTKHKPGNLIITCFFPDGMMNPDNTPIKWNITTRATGNKYVWDTVSQTPPGRNLQIASGYKLFIWDPEVGLNKVRAGYAREAVLKFTMYKSAYDDTNNGIPKGYNPSSAPSVSVNLPLMAALTALGAIAALLF</sequence>
<protein>
    <recommendedName>
        <fullName evidence="3">DUF7137 domain-containing protein</fullName>
    </recommendedName>
</protein>
<evidence type="ECO:0000256" key="2">
    <source>
        <dbReference type="SAM" id="SignalP"/>
    </source>
</evidence>
<feature type="compositionally biased region" description="Acidic residues" evidence="1">
    <location>
        <begin position="79"/>
        <end position="93"/>
    </location>
</feature>
<reference evidence="4" key="1">
    <citation type="submission" date="2022-07" db="EMBL/GenBank/DDBJ databases">
        <title>Phylogenomic reconstructions and comparative analyses of Kickxellomycotina fungi.</title>
        <authorList>
            <person name="Reynolds N.K."/>
            <person name="Stajich J.E."/>
            <person name="Barry K."/>
            <person name="Grigoriev I.V."/>
            <person name="Crous P."/>
            <person name="Smith M.E."/>
        </authorList>
    </citation>
    <scope>NUCLEOTIDE SEQUENCE</scope>
    <source>
        <strain evidence="4">NBRC 100468</strain>
    </source>
</reference>
<accession>A0A9W8A2C6</accession>
<feature type="domain" description="DUF7137" evidence="3">
    <location>
        <begin position="94"/>
        <end position="218"/>
    </location>
</feature>
<dbReference type="InterPro" id="IPR055561">
    <property type="entry name" value="DUF7137"/>
</dbReference>
<dbReference type="EMBL" id="JANBPU010000052">
    <property type="protein sequence ID" value="KAJ1918135.1"/>
    <property type="molecule type" value="Genomic_DNA"/>
</dbReference>
<feature type="region of interest" description="Disordered" evidence="1">
    <location>
        <begin position="26"/>
        <end position="108"/>
    </location>
</feature>